<dbReference type="CDD" id="cd04506">
    <property type="entry name" value="SGNH_hydrolase_YpmR_like"/>
    <property type="match status" value="1"/>
</dbReference>
<feature type="compositionally biased region" description="Polar residues" evidence="1">
    <location>
        <begin position="39"/>
        <end position="49"/>
    </location>
</feature>
<dbReference type="Proteomes" id="UP001596549">
    <property type="component" value="Unassembled WGS sequence"/>
</dbReference>
<sequence length="272" mass="30253">MKKRTLPIVIAISGFSALLFLFGLGWAMKDQLFDSHTELQPSAQNTSSRPETKTQKKDKSKIKVAALGDSLTRGTGDDNGKGYVGYLIEQLKKKSDKDISIANSAIKGERSDGLLEQLKQPQIQRQIANADVIVMTIGGNDLFRGGEALENLETGGLEENKVQYIKNLEAIYTAIRKQNPQAEIFHVGLYNPFINMQDADLTTGAVRDWNFAAADTAAKFEKIVYVPTFDLFQLRAENYLYSDQFHPNAEGYKLIAERVASLITLQEEGQTK</sequence>
<dbReference type="InterPro" id="IPR013830">
    <property type="entry name" value="SGNH_hydro"/>
</dbReference>
<dbReference type="InterPro" id="IPR036514">
    <property type="entry name" value="SGNH_hydro_sf"/>
</dbReference>
<name>A0ABW2NLP1_9BACL</name>
<reference evidence="4" key="1">
    <citation type="journal article" date="2019" name="Int. J. Syst. Evol. Microbiol.">
        <title>The Global Catalogue of Microorganisms (GCM) 10K type strain sequencing project: providing services to taxonomists for standard genome sequencing and annotation.</title>
        <authorList>
            <consortium name="The Broad Institute Genomics Platform"/>
            <consortium name="The Broad Institute Genome Sequencing Center for Infectious Disease"/>
            <person name="Wu L."/>
            <person name="Ma J."/>
        </authorList>
    </citation>
    <scope>NUCLEOTIDE SEQUENCE [LARGE SCALE GENOMIC DNA]</scope>
    <source>
        <strain evidence="4">NBRC 106396</strain>
    </source>
</reference>
<keyword evidence="4" id="KW-1185">Reference proteome</keyword>
<evidence type="ECO:0000313" key="4">
    <source>
        <dbReference type="Proteomes" id="UP001596549"/>
    </source>
</evidence>
<dbReference type="EMBL" id="JBHTCP010000002">
    <property type="protein sequence ID" value="MFC7370138.1"/>
    <property type="molecule type" value="Genomic_DNA"/>
</dbReference>
<organism evidence="3 4">
    <name type="scientific">Fictibacillus iocasae</name>
    <dbReference type="NCBI Taxonomy" id="2715437"/>
    <lineage>
        <taxon>Bacteria</taxon>
        <taxon>Bacillati</taxon>
        <taxon>Bacillota</taxon>
        <taxon>Bacilli</taxon>
        <taxon>Bacillales</taxon>
        <taxon>Fictibacillaceae</taxon>
        <taxon>Fictibacillus</taxon>
    </lineage>
</organism>
<dbReference type="InterPro" id="IPR051532">
    <property type="entry name" value="Ester_Hydrolysis_Enzymes"/>
</dbReference>
<dbReference type="RefSeq" id="WP_379744837.1">
    <property type="nucleotide sequence ID" value="NZ_JBHTCP010000002.1"/>
</dbReference>
<evidence type="ECO:0000256" key="1">
    <source>
        <dbReference type="SAM" id="MobiDB-lite"/>
    </source>
</evidence>
<proteinExistence type="predicted"/>
<evidence type="ECO:0000313" key="3">
    <source>
        <dbReference type="EMBL" id="MFC7370138.1"/>
    </source>
</evidence>
<dbReference type="Pfam" id="PF13472">
    <property type="entry name" value="Lipase_GDSL_2"/>
    <property type="match status" value="1"/>
</dbReference>
<dbReference type="PANTHER" id="PTHR30383:SF27">
    <property type="entry name" value="SPORE GERMINATION LIPASE LIPC"/>
    <property type="match status" value="1"/>
</dbReference>
<gene>
    <name evidence="3" type="ORF">ACFQPF_00415</name>
</gene>
<keyword evidence="3" id="KW-0378">Hydrolase</keyword>
<evidence type="ECO:0000259" key="2">
    <source>
        <dbReference type="Pfam" id="PF13472"/>
    </source>
</evidence>
<dbReference type="Gene3D" id="3.40.50.1110">
    <property type="entry name" value="SGNH hydrolase"/>
    <property type="match status" value="1"/>
</dbReference>
<protein>
    <submittedName>
        <fullName evidence="3">SGNH/GDSL hydrolase family protein</fullName>
    </submittedName>
</protein>
<feature type="region of interest" description="Disordered" evidence="1">
    <location>
        <begin position="39"/>
        <end position="60"/>
    </location>
</feature>
<dbReference type="SUPFAM" id="SSF52266">
    <property type="entry name" value="SGNH hydrolase"/>
    <property type="match status" value="1"/>
</dbReference>
<dbReference type="PANTHER" id="PTHR30383">
    <property type="entry name" value="THIOESTERASE 1/PROTEASE 1/LYSOPHOSPHOLIPASE L1"/>
    <property type="match status" value="1"/>
</dbReference>
<accession>A0ABW2NLP1</accession>
<dbReference type="GO" id="GO:0016787">
    <property type="term" value="F:hydrolase activity"/>
    <property type="evidence" value="ECO:0007669"/>
    <property type="project" value="UniProtKB-KW"/>
</dbReference>
<feature type="domain" description="SGNH hydrolase-type esterase" evidence="2">
    <location>
        <begin position="66"/>
        <end position="254"/>
    </location>
</feature>
<comment type="caution">
    <text evidence="3">The sequence shown here is derived from an EMBL/GenBank/DDBJ whole genome shotgun (WGS) entry which is preliminary data.</text>
</comment>